<dbReference type="InterPro" id="IPR029044">
    <property type="entry name" value="Nucleotide-diphossugar_trans"/>
</dbReference>
<accession>A0ABQ6A787</accession>
<evidence type="ECO:0000256" key="2">
    <source>
        <dbReference type="ARBA" id="ARBA00022695"/>
    </source>
</evidence>
<dbReference type="EMBL" id="BSOS01000088">
    <property type="protein sequence ID" value="GLR68349.1"/>
    <property type="molecule type" value="Genomic_DNA"/>
</dbReference>
<dbReference type="PANTHER" id="PTHR42866">
    <property type="entry name" value="3-DEOXY-MANNO-OCTULOSONATE CYTIDYLYLTRANSFERASE"/>
    <property type="match status" value="1"/>
</dbReference>
<comment type="caution">
    <text evidence="4">The sequence shown here is derived from an EMBL/GenBank/DDBJ whole genome shotgun (WGS) entry which is preliminary data.</text>
</comment>
<keyword evidence="2 4" id="KW-0548">Nucleotidyltransferase</keyword>
<evidence type="ECO:0000256" key="1">
    <source>
        <dbReference type="ARBA" id="ARBA00022679"/>
    </source>
</evidence>
<gene>
    <name evidence="4" type="primary">kdsB</name>
    <name evidence="4" type="ORF">GCM10010909_30300</name>
</gene>
<name>A0ABQ6A787_9PROT</name>
<dbReference type="NCBIfam" id="TIGR00466">
    <property type="entry name" value="kdsB"/>
    <property type="match status" value="1"/>
</dbReference>
<keyword evidence="3" id="KW-0448">Lipopolysaccharide biosynthesis</keyword>
<keyword evidence="1" id="KW-0808">Transferase</keyword>
<proteinExistence type="predicted"/>
<dbReference type="CDD" id="cd02517">
    <property type="entry name" value="CMP-KDO-Synthetase"/>
    <property type="match status" value="1"/>
</dbReference>
<dbReference type="InterPro" id="IPR004528">
    <property type="entry name" value="KdsB"/>
</dbReference>
<sequence>MPKPDPLVICRNCAYPYSDLGRHDKHQRDSDNVTPIILIPARMGSTRLPDKVLADIAGLPMIVHVLERARAAGLGPVAVACGEAVIARAVEAAGGVAVLTDPGHPSGSDRIFDALNLLDPGGVHDVIINLQGDLPSISPEYLHAVLRPLADPAYDIATLVAPVTSEEEAKAHSVVKCACAFGEGQEVAPALYFSRNRVPSGAGALWHHIGIYAYRRAALARFVALAPSPLELREKLEQLRALEAGMRIGVARVPAAPFGVDTQADLELARRNLGHYS</sequence>
<dbReference type="PANTHER" id="PTHR42866:SF2">
    <property type="entry name" value="3-DEOXY-MANNO-OCTULOSONATE CYTIDYLYLTRANSFERASE, MITOCHONDRIAL"/>
    <property type="match status" value="1"/>
</dbReference>
<protein>
    <submittedName>
        <fullName evidence="4">3-deoxy-manno-octulosonate cytidylyltransferase</fullName>
    </submittedName>
</protein>
<evidence type="ECO:0000313" key="4">
    <source>
        <dbReference type="EMBL" id="GLR68349.1"/>
    </source>
</evidence>
<dbReference type="Proteomes" id="UP001156641">
    <property type="component" value="Unassembled WGS sequence"/>
</dbReference>
<organism evidence="4 5">
    <name type="scientific">Acidocella aquatica</name>
    <dbReference type="NCBI Taxonomy" id="1922313"/>
    <lineage>
        <taxon>Bacteria</taxon>
        <taxon>Pseudomonadati</taxon>
        <taxon>Pseudomonadota</taxon>
        <taxon>Alphaproteobacteria</taxon>
        <taxon>Acetobacterales</taxon>
        <taxon>Acidocellaceae</taxon>
        <taxon>Acidocella</taxon>
    </lineage>
</organism>
<dbReference type="Gene3D" id="3.90.550.10">
    <property type="entry name" value="Spore Coat Polysaccharide Biosynthesis Protein SpsA, Chain A"/>
    <property type="match status" value="1"/>
</dbReference>
<evidence type="ECO:0000256" key="3">
    <source>
        <dbReference type="ARBA" id="ARBA00022985"/>
    </source>
</evidence>
<dbReference type="SUPFAM" id="SSF53448">
    <property type="entry name" value="Nucleotide-diphospho-sugar transferases"/>
    <property type="match status" value="1"/>
</dbReference>
<dbReference type="InterPro" id="IPR003329">
    <property type="entry name" value="Cytidylyl_trans"/>
</dbReference>
<dbReference type="Pfam" id="PF02348">
    <property type="entry name" value="CTP_transf_3"/>
    <property type="match status" value="1"/>
</dbReference>
<reference evidence="5" key="1">
    <citation type="journal article" date="2019" name="Int. J. Syst. Evol. Microbiol.">
        <title>The Global Catalogue of Microorganisms (GCM) 10K type strain sequencing project: providing services to taxonomists for standard genome sequencing and annotation.</title>
        <authorList>
            <consortium name="The Broad Institute Genomics Platform"/>
            <consortium name="The Broad Institute Genome Sequencing Center for Infectious Disease"/>
            <person name="Wu L."/>
            <person name="Ma J."/>
        </authorList>
    </citation>
    <scope>NUCLEOTIDE SEQUENCE [LARGE SCALE GENOMIC DNA]</scope>
    <source>
        <strain evidence="5">NBRC 112502</strain>
    </source>
</reference>
<evidence type="ECO:0000313" key="5">
    <source>
        <dbReference type="Proteomes" id="UP001156641"/>
    </source>
</evidence>
<dbReference type="NCBIfam" id="NF003952">
    <property type="entry name" value="PRK05450.1-5"/>
    <property type="match status" value="1"/>
</dbReference>
<dbReference type="NCBIfam" id="NF003948">
    <property type="entry name" value="PRK05450.1-1"/>
    <property type="match status" value="1"/>
</dbReference>
<keyword evidence="5" id="KW-1185">Reference proteome</keyword>
<dbReference type="GO" id="GO:0016779">
    <property type="term" value="F:nucleotidyltransferase activity"/>
    <property type="evidence" value="ECO:0007669"/>
    <property type="project" value="UniProtKB-KW"/>
</dbReference>